<dbReference type="Pfam" id="PF01545">
    <property type="entry name" value="Cation_efflux"/>
    <property type="match status" value="1"/>
</dbReference>
<organism evidence="14 15">
    <name type="scientific">Ranitomeya imitator</name>
    <name type="common">mimic poison frog</name>
    <dbReference type="NCBI Taxonomy" id="111125"/>
    <lineage>
        <taxon>Eukaryota</taxon>
        <taxon>Metazoa</taxon>
        <taxon>Chordata</taxon>
        <taxon>Craniata</taxon>
        <taxon>Vertebrata</taxon>
        <taxon>Euteleostomi</taxon>
        <taxon>Amphibia</taxon>
        <taxon>Batrachia</taxon>
        <taxon>Anura</taxon>
        <taxon>Neobatrachia</taxon>
        <taxon>Hyloidea</taxon>
        <taxon>Dendrobatidae</taxon>
        <taxon>Dendrobatinae</taxon>
        <taxon>Ranitomeya</taxon>
    </lineage>
</organism>
<sequence>MGRYTGKTCRLIFMLVITVIFFVAELVSGYLGNSIALISDSFNMLSDLISLCVGITASRISRRQSRGPQATYGYTRAEVVGALCNAVFLTALCFTILVDSILRLAKPEKIDDPELVLIVGTLGLGVNIVGLLVFQDYRSCMRCLFGPKDQQGPELPTETSNDCINVTPYQSGRSQGSESPDNNLAGNNIDDQESDLEEVKGKNEKDAAALNIRGVLLHVMGDALGSVVVVVAAVIFYVRPLSAEATCNWQCYIDPSLTVVMVAIILFSAFPLIKETATILLQMVPKGINVGEIGEKISVVPGVKSIHEIHVWELASGKNIATLHVKFQSLESYTLANRVIRKIFHTEGVHAVTLQAEFTEDKDFSLACNAPCISKKCDASLCCSQELAPFGEMTGKALKKGKASQVWYKSNDLITDVENPTDPSFEETPEVKVIANGISSENEALNNKATRF</sequence>
<dbReference type="Proteomes" id="UP001176940">
    <property type="component" value="Unassembled WGS sequence"/>
</dbReference>
<keyword evidence="7 11" id="KW-1133">Transmembrane helix</keyword>
<dbReference type="SUPFAM" id="SSF160240">
    <property type="entry name" value="Cation efflux protein cytoplasmic domain-like"/>
    <property type="match status" value="1"/>
</dbReference>
<keyword evidence="3" id="KW-0813">Transport</keyword>
<keyword evidence="4" id="KW-0050">Antiport</keyword>
<feature type="transmembrane region" description="Helical" evidence="11">
    <location>
        <begin position="115"/>
        <end position="134"/>
    </location>
</feature>
<comment type="subcellular location">
    <subcellularLocation>
        <location evidence="1">Membrane</location>
        <topology evidence="1">Multi-pass membrane protein</topology>
    </subcellularLocation>
</comment>
<keyword evidence="5 11" id="KW-0812">Transmembrane</keyword>
<comment type="caution">
    <text evidence="14">The sequence shown here is derived from an EMBL/GenBank/DDBJ whole genome shotgun (WGS) entry which is preliminary data.</text>
</comment>
<evidence type="ECO:0000313" key="14">
    <source>
        <dbReference type="EMBL" id="CAJ0944219.1"/>
    </source>
</evidence>
<dbReference type="InterPro" id="IPR036837">
    <property type="entry name" value="Cation_efflux_CTD_sf"/>
</dbReference>
<evidence type="ECO:0000256" key="1">
    <source>
        <dbReference type="ARBA" id="ARBA00004141"/>
    </source>
</evidence>
<name>A0ABN9LNJ1_9NEOB</name>
<evidence type="ECO:0000256" key="6">
    <source>
        <dbReference type="ARBA" id="ARBA00022833"/>
    </source>
</evidence>
<evidence type="ECO:0000256" key="9">
    <source>
        <dbReference type="ARBA" id="ARBA00048349"/>
    </source>
</evidence>
<dbReference type="Gene3D" id="1.20.1510.10">
    <property type="entry name" value="Cation efflux protein transmembrane domain"/>
    <property type="match status" value="1"/>
</dbReference>
<evidence type="ECO:0000256" key="7">
    <source>
        <dbReference type="ARBA" id="ARBA00022989"/>
    </source>
</evidence>
<evidence type="ECO:0000256" key="10">
    <source>
        <dbReference type="SAM" id="MobiDB-lite"/>
    </source>
</evidence>
<protein>
    <recommendedName>
        <fullName evidence="16">Zinc transporter 10</fullName>
    </recommendedName>
</protein>
<comment type="catalytic activity">
    <reaction evidence="9">
        <text>Zn(2+)(in) + 2 H(+)(out) = Zn(2+)(out) + 2 H(+)(in)</text>
        <dbReference type="Rhea" id="RHEA:72627"/>
        <dbReference type="ChEBI" id="CHEBI:15378"/>
        <dbReference type="ChEBI" id="CHEBI:29105"/>
    </reaction>
</comment>
<evidence type="ECO:0000256" key="3">
    <source>
        <dbReference type="ARBA" id="ARBA00022448"/>
    </source>
</evidence>
<evidence type="ECO:0000256" key="11">
    <source>
        <dbReference type="SAM" id="Phobius"/>
    </source>
</evidence>
<comment type="similarity">
    <text evidence="2">Belongs to the cation diffusion facilitator (CDF) transporter (TC 2.A.4) family. SLC30A subfamily.</text>
</comment>
<dbReference type="InterPro" id="IPR002524">
    <property type="entry name" value="Cation_efflux"/>
</dbReference>
<evidence type="ECO:0000256" key="4">
    <source>
        <dbReference type="ARBA" id="ARBA00022449"/>
    </source>
</evidence>
<feature type="domain" description="Cation efflux protein transmembrane" evidence="12">
    <location>
        <begin position="11"/>
        <end position="281"/>
    </location>
</feature>
<gene>
    <name evidence="14" type="ORF">RIMI_LOCUS10303734</name>
</gene>
<evidence type="ECO:0000256" key="5">
    <source>
        <dbReference type="ARBA" id="ARBA00022692"/>
    </source>
</evidence>
<dbReference type="PANTHER" id="PTHR45820:SF3">
    <property type="entry name" value="CALCIUM_MANGANESE ANTIPORTER SLC30A10"/>
    <property type="match status" value="1"/>
</dbReference>
<feature type="transmembrane region" description="Helical" evidence="11">
    <location>
        <begin position="79"/>
        <end position="103"/>
    </location>
</feature>
<dbReference type="InterPro" id="IPR027470">
    <property type="entry name" value="Cation_efflux_CTD"/>
</dbReference>
<keyword evidence="8 11" id="KW-0472">Membrane</keyword>
<feature type="transmembrane region" description="Helical" evidence="11">
    <location>
        <begin position="12"/>
        <end position="31"/>
    </location>
</feature>
<feature type="transmembrane region" description="Helical" evidence="11">
    <location>
        <begin position="257"/>
        <end position="273"/>
    </location>
</feature>
<dbReference type="Pfam" id="PF16916">
    <property type="entry name" value="ZT_dimer"/>
    <property type="match status" value="1"/>
</dbReference>
<dbReference type="SUPFAM" id="SSF161111">
    <property type="entry name" value="Cation efflux protein transmembrane domain-like"/>
    <property type="match status" value="1"/>
</dbReference>
<feature type="region of interest" description="Disordered" evidence="10">
    <location>
        <begin position="167"/>
        <end position="189"/>
    </location>
</feature>
<feature type="compositionally biased region" description="Polar residues" evidence="10">
    <location>
        <begin position="167"/>
        <end position="186"/>
    </location>
</feature>
<evidence type="ECO:0000256" key="2">
    <source>
        <dbReference type="ARBA" id="ARBA00008873"/>
    </source>
</evidence>
<evidence type="ECO:0000259" key="12">
    <source>
        <dbReference type="Pfam" id="PF01545"/>
    </source>
</evidence>
<reference evidence="14" key="1">
    <citation type="submission" date="2023-07" db="EMBL/GenBank/DDBJ databases">
        <authorList>
            <person name="Stuckert A."/>
        </authorList>
    </citation>
    <scope>NUCLEOTIDE SEQUENCE</scope>
</reference>
<dbReference type="InterPro" id="IPR058533">
    <property type="entry name" value="Cation_efflux_TM"/>
</dbReference>
<keyword evidence="15" id="KW-1185">Reference proteome</keyword>
<dbReference type="PANTHER" id="PTHR45820">
    <property type="entry name" value="FI23527P1"/>
    <property type="match status" value="1"/>
</dbReference>
<evidence type="ECO:0000313" key="15">
    <source>
        <dbReference type="Proteomes" id="UP001176940"/>
    </source>
</evidence>
<dbReference type="InterPro" id="IPR027469">
    <property type="entry name" value="Cation_efflux_TMD_sf"/>
</dbReference>
<evidence type="ECO:0000256" key="8">
    <source>
        <dbReference type="ARBA" id="ARBA00023136"/>
    </source>
</evidence>
<keyword evidence="6" id="KW-0862">Zinc</keyword>
<dbReference type="EMBL" id="CAUEEQ010022134">
    <property type="protein sequence ID" value="CAJ0944219.1"/>
    <property type="molecule type" value="Genomic_DNA"/>
</dbReference>
<evidence type="ECO:0000259" key="13">
    <source>
        <dbReference type="Pfam" id="PF16916"/>
    </source>
</evidence>
<feature type="transmembrane region" description="Helical" evidence="11">
    <location>
        <begin position="215"/>
        <end position="237"/>
    </location>
</feature>
<feature type="transmembrane region" description="Helical" evidence="11">
    <location>
        <begin position="37"/>
        <end position="58"/>
    </location>
</feature>
<accession>A0ABN9LNJ1</accession>
<evidence type="ECO:0008006" key="16">
    <source>
        <dbReference type="Google" id="ProtNLM"/>
    </source>
</evidence>
<feature type="domain" description="Cation efflux protein cytoplasmic" evidence="13">
    <location>
        <begin position="285"/>
        <end position="357"/>
    </location>
</feature>
<dbReference type="NCBIfam" id="TIGR01297">
    <property type="entry name" value="CDF"/>
    <property type="match status" value="1"/>
</dbReference>
<proteinExistence type="inferred from homology"/>